<dbReference type="SUPFAM" id="SSF81301">
    <property type="entry name" value="Nucleotidyltransferase"/>
    <property type="match status" value="1"/>
</dbReference>
<evidence type="ECO:0000256" key="7">
    <source>
        <dbReference type="ARBA" id="ARBA00023136"/>
    </source>
</evidence>
<dbReference type="GO" id="GO:0005743">
    <property type="term" value="C:mitochondrial inner membrane"/>
    <property type="evidence" value="ECO:0007669"/>
    <property type="project" value="UniProtKB-SubCell"/>
</dbReference>
<evidence type="ECO:0000256" key="3">
    <source>
        <dbReference type="ARBA" id="ARBA00010787"/>
    </source>
</evidence>
<keyword evidence="5 8" id="KW-0809">Transit peptide</keyword>
<protein>
    <recommendedName>
        <fullName evidence="8">ATPase synthesis protein 25</fullName>
    </recommendedName>
</protein>
<dbReference type="PANTHER" id="PTHR28087">
    <property type="entry name" value="ATPASE SYNTHESIS PROTEIN 25, MITOCHONDRIAL"/>
    <property type="match status" value="1"/>
</dbReference>
<evidence type="ECO:0000313" key="10">
    <source>
        <dbReference type="EMBL" id="CCX07374.1"/>
    </source>
</evidence>
<dbReference type="Gene3D" id="3.30.460.10">
    <property type="entry name" value="Beta Polymerase, domain 2"/>
    <property type="match status" value="1"/>
</dbReference>
<feature type="compositionally biased region" description="Basic and acidic residues" evidence="9">
    <location>
        <begin position="285"/>
        <end position="298"/>
    </location>
</feature>
<dbReference type="Pfam" id="PF02410">
    <property type="entry name" value="RsfS"/>
    <property type="match status" value="1"/>
</dbReference>
<organism evidence="10 11">
    <name type="scientific">Pyronema omphalodes (strain CBS 100304)</name>
    <name type="common">Pyronema confluens</name>
    <dbReference type="NCBI Taxonomy" id="1076935"/>
    <lineage>
        <taxon>Eukaryota</taxon>
        <taxon>Fungi</taxon>
        <taxon>Dikarya</taxon>
        <taxon>Ascomycota</taxon>
        <taxon>Pezizomycotina</taxon>
        <taxon>Pezizomycetes</taxon>
        <taxon>Pezizales</taxon>
        <taxon>Pyronemataceae</taxon>
        <taxon>Pyronema</taxon>
    </lineage>
</organism>
<dbReference type="InterPro" id="IPR043519">
    <property type="entry name" value="NT_sf"/>
</dbReference>
<evidence type="ECO:0000256" key="2">
    <source>
        <dbReference type="ARBA" id="ARBA00004443"/>
    </source>
</evidence>
<evidence type="ECO:0000256" key="9">
    <source>
        <dbReference type="SAM" id="MobiDB-lite"/>
    </source>
</evidence>
<dbReference type="PANTHER" id="PTHR28087:SF1">
    <property type="entry name" value="ATPASE SYNTHESIS PROTEIN 25, MITOCHONDRIAL"/>
    <property type="match status" value="1"/>
</dbReference>
<dbReference type="STRING" id="1076935.U4LB31"/>
<keyword evidence="4 8" id="KW-0999">Mitochondrion inner membrane</keyword>
<accession>U4LB31</accession>
<feature type="region of interest" description="Disordered" evidence="9">
    <location>
        <begin position="285"/>
        <end position="318"/>
    </location>
</feature>
<reference evidence="10 11" key="1">
    <citation type="journal article" date="2013" name="PLoS Genet.">
        <title>The genome and development-dependent transcriptomes of Pyronema confluens: a window into fungal evolution.</title>
        <authorList>
            <person name="Traeger S."/>
            <person name="Altegoer F."/>
            <person name="Freitag M."/>
            <person name="Gabaldon T."/>
            <person name="Kempken F."/>
            <person name="Kumar A."/>
            <person name="Marcet-Houben M."/>
            <person name="Poggeler S."/>
            <person name="Stajich J.E."/>
            <person name="Nowrousian M."/>
        </authorList>
    </citation>
    <scope>NUCLEOTIDE SEQUENCE [LARGE SCALE GENOMIC DNA]</scope>
    <source>
        <strain evidence="11">CBS 100304</strain>
        <tissue evidence="10">Vegetative mycelium</tissue>
    </source>
</reference>
<keyword evidence="11" id="KW-1185">Reference proteome</keyword>
<comment type="subcellular location">
    <subcellularLocation>
        <location evidence="2 8">Mitochondrion inner membrane</location>
        <topology evidence="2 8">Peripheral membrane protein</topology>
        <orientation evidence="2 8">Matrix side</orientation>
    </subcellularLocation>
</comment>
<evidence type="ECO:0000256" key="6">
    <source>
        <dbReference type="ARBA" id="ARBA00023128"/>
    </source>
</evidence>
<keyword evidence="6 8" id="KW-0496">Mitochondrion</keyword>
<feature type="compositionally biased region" description="Polar residues" evidence="9">
    <location>
        <begin position="300"/>
        <end position="318"/>
    </location>
</feature>
<evidence type="ECO:0000256" key="4">
    <source>
        <dbReference type="ARBA" id="ARBA00022792"/>
    </source>
</evidence>
<evidence type="ECO:0000313" key="11">
    <source>
        <dbReference type="Proteomes" id="UP000018144"/>
    </source>
</evidence>
<dbReference type="eggNOG" id="ENOG502S5IB">
    <property type="taxonomic scope" value="Eukaryota"/>
</dbReference>
<dbReference type="EMBL" id="HF935349">
    <property type="protein sequence ID" value="CCX07374.1"/>
    <property type="molecule type" value="Genomic_DNA"/>
</dbReference>
<dbReference type="AlphaFoldDB" id="U4LB31"/>
<proteinExistence type="inferred from homology"/>
<comment type="function">
    <text evidence="8">Mitochondrial mRNA stabilization factor.</text>
</comment>
<comment type="similarity">
    <text evidence="3 8">Belongs to the ATP25 family.</text>
</comment>
<sequence length="660" mass="72305">MATQQRCAACSTKVLTSFLASCGTRIRPTIPPTRRLLTTISTTSRQFSTSTYNAAADSKKDPNVALPWFLRVETPKAPKHPLAAKQELPKLPENPPTQLEDIINQMADGNGITELKLYDLRTLDPPPALGTNVIMLIGTARWKPYADGLLGRNELKLINRRKQRRGKVASSQVGEVDEAGNSGWVCVHSGKEGIVIQIMTQEKRDELNIDGLWGDVTGRWERHMIAEAARKEERLRQATLAAELEGDEAGDAVMEEGAAADAAEPAFEVTAEEAAAEEIEAKEEGVAAKEEEGGKEELVQQTTNESQRSQYTVSGPQTQTRSFSTFLRRLSAVAETIPPASETIANPETPAAPKPAFDLVSSPHFPTFTQTGDLKPLLATLPTEQHLSTHFTALPFLPISAVGTGLSDTSSTPFLRTFYACTPSSADTLRLHLRLNALAPERYPIQQIVSNHPSLPPAHLYLLAHHIALCPELRPAASEANVEAANVEAAAAESRHTLLLSILPETPQAIPEFRYTLFLSLLPFPPSQLTLSFPLDPRITELYSPIQRATTFTRPDYTIRDHHRDYILALGYSRSWTQLQKFWKRLPAHDVDRDRGLGDGEGGSQGGYLGGGDMARGILGVVKMAEGGVEQVEEEEGAPAREWSEVKRVCKRVIARQAGY</sequence>
<evidence type="ECO:0000256" key="8">
    <source>
        <dbReference type="RuleBase" id="RU367062"/>
    </source>
</evidence>
<dbReference type="GO" id="GO:0140053">
    <property type="term" value="P:mitochondrial gene expression"/>
    <property type="evidence" value="ECO:0007669"/>
    <property type="project" value="UniProtKB-UniRule"/>
</dbReference>
<dbReference type="Proteomes" id="UP000018144">
    <property type="component" value="Unassembled WGS sequence"/>
</dbReference>
<dbReference type="InterPro" id="IPR040152">
    <property type="entry name" value="Atp25"/>
</dbReference>
<name>U4LB31_PYROM</name>
<dbReference type="GO" id="GO:0048255">
    <property type="term" value="P:mRNA stabilization"/>
    <property type="evidence" value="ECO:0007669"/>
    <property type="project" value="TreeGrafter"/>
</dbReference>
<dbReference type="OrthoDB" id="107372at2759"/>
<evidence type="ECO:0000256" key="5">
    <source>
        <dbReference type="ARBA" id="ARBA00022946"/>
    </source>
</evidence>
<gene>
    <name evidence="10" type="ORF">PCON_06963</name>
</gene>
<keyword evidence="7 8" id="KW-0472">Membrane</keyword>
<evidence type="ECO:0000256" key="1">
    <source>
        <dbReference type="ARBA" id="ARBA00003470"/>
    </source>
</evidence>
<comment type="function">
    <text evidence="1">Probable mitochondrial mRNA stabilization factor.</text>
</comment>